<dbReference type="EMBL" id="NEXX01000007">
    <property type="protein sequence ID" value="OUY05705.1"/>
    <property type="molecule type" value="Genomic_DNA"/>
</dbReference>
<sequence>MTMQQNITPDCRALFFGFFKLGLMGFGGVLPIAHHVIVEEKHWLDQNQFTNLLGVCQILPGGNIVNMSVAIGMQFQGVKGAICALLGLITVPTIFVVSCYQFYEQFKDILWVQHLMLGLAASAAGLLFATAFKMLKPLLKNYLMPITLGLTFIFTLWIKLPLIMTLSLLFIINLIFLRIKPL</sequence>
<name>A0A1Z9YU03_9GAMM</name>
<evidence type="ECO:0000256" key="6">
    <source>
        <dbReference type="ARBA" id="ARBA00023136"/>
    </source>
</evidence>
<keyword evidence="9" id="KW-1185">Reference proteome</keyword>
<feature type="transmembrane region" description="Helical" evidence="7">
    <location>
        <begin position="163"/>
        <end position="179"/>
    </location>
</feature>
<feature type="transmembrane region" description="Helical" evidence="7">
    <location>
        <begin position="109"/>
        <end position="129"/>
    </location>
</feature>
<dbReference type="GO" id="GO:0015109">
    <property type="term" value="F:chromate transmembrane transporter activity"/>
    <property type="evidence" value="ECO:0007669"/>
    <property type="project" value="InterPro"/>
</dbReference>
<comment type="caution">
    <text evidence="8">The sequence shown here is derived from an EMBL/GenBank/DDBJ whole genome shotgun (WGS) entry which is preliminary data.</text>
</comment>
<comment type="subcellular location">
    <subcellularLocation>
        <location evidence="1">Cell membrane</location>
        <topology evidence="1">Multi-pass membrane protein</topology>
    </subcellularLocation>
</comment>
<dbReference type="PANTHER" id="PTHR43663">
    <property type="entry name" value="CHROMATE TRANSPORT PROTEIN-RELATED"/>
    <property type="match status" value="1"/>
</dbReference>
<feature type="transmembrane region" description="Helical" evidence="7">
    <location>
        <begin position="12"/>
        <end position="37"/>
    </location>
</feature>
<dbReference type="PANTHER" id="PTHR43663:SF1">
    <property type="entry name" value="CHROMATE TRANSPORTER"/>
    <property type="match status" value="1"/>
</dbReference>
<comment type="similarity">
    <text evidence="2">Belongs to the chromate ion transporter (CHR) (TC 2.A.51) family.</text>
</comment>
<dbReference type="InterPro" id="IPR003370">
    <property type="entry name" value="Chromate_transpt"/>
</dbReference>
<proteinExistence type="inferred from homology"/>
<evidence type="ECO:0000256" key="3">
    <source>
        <dbReference type="ARBA" id="ARBA00022475"/>
    </source>
</evidence>
<evidence type="ECO:0000256" key="7">
    <source>
        <dbReference type="SAM" id="Phobius"/>
    </source>
</evidence>
<dbReference type="InterPro" id="IPR052518">
    <property type="entry name" value="CHR_Transporter"/>
</dbReference>
<evidence type="ECO:0000256" key="2">
    <source>
        <dbReference type="ARBA" id="ARBA00005262"/>
    </source>
</evidence>
<gene>
    <name evidence="8" type="ORF">CAP51_15870</name>
</gene>
<keyword evidence="4 7" id="KW-0812">Transmembrane</keyword>
<evidence type="ECO:0000313" key="8">
    <source>
        <dbReference type="EMBL" id="OUY05705.1"/>
    </source>
</evidence>
<evidence type="ECO:0000256" key="1">
    <source>
        <dbReference type="ARBA" id="ARBA00004651"/>
    </source>
</evidence>
<dbReference type="Proteomes" id="UP000196536">
    <property type="component" value="Unassembled WGS sequence"/>
</dbReference>
<dbReference type="AlphaFoldDB" id="A0A1Z9YU03"/>
<evidence type="ECO:0000256" key="4">
    <source>
        <dbReference type="ARBA" id="ARBA00022692"/>
    </source>
</evidence>
<evidence type="ECO:0000313" key="9">
    <source>
        <dbReference type="Proteomes" id="UP000196536"/>
    </source>
</evidence>
<dbReference type="OrthoDB" id="8969999at2"/>
<dbReference type="Pfam" id="PF02417">
    <property type="entry name" value="Chromate_transp"/>
    <property type="match status" value="1"/>
</dbReference>
<dbReference type="GO" id="GO:0005886">
    <property type="term" value="C:plasma membrane"/>
    <property type="evidence" value="ECO:0007669"/>
    <property type="project" value="UniProtKB-SubCell"/>
</dbReference>
<feature type="transmembrane region" description="Helical" evidence="7">
    <location>
        <begin position="49"/>
        <end position="69"/>
    </location>
</feature>
<reference evidence="8 9" key="1">
    <citation type="submission" date="2017-05" db="EMBL/GenBank/DDBJ databases">
        <title>Acinetobacter populi ANC 5415 (= PBJ7), whole genome shotgun sequencing project.</title>
        <authorList>
            <person name="Nemec A."/>
            <person name="Radolfova-Krizova L."/>
        </authorList>
    </citation>
    <scope>NUCLEOTIDE SEQUENCE [LARGE SCALE GENOMIC DNA]</scope>
    <source>
        <strain evidence="8 9">PBJ7</strain>
    </source>
</reference>
<dbReference type="RefSeq" id="WP_087621739.1">
    <property type="nucleotide sequence ID" value="NZ_JAKVJF010000004.1"/>
</dbReference>
<keyword evidence="6 7" id="KW-0472">Membrane</keyword>
<keyword evidence="3" id="KW-1003">Cell membrane</keyword>
<feature type="transmembrane region" description="Helical" evidence="7">
    <location>
        <begin position="81"/>
        <end position="103"/>
    </location>
</feature>
<evidence type="ECO:0000256" key="5">
    <source>
        <dbReference type="ARBA" id="ARBA00022989"/>
    </source>
</evidence>
<keyword evidence="5 7" id="KW-1133">Transmembrane helix</keyword>
<accession>A0A1Z9YU03</accession>
<protein>
    <submittedName>
        <fullName evidence="8">Chromate transporter</fullName>
    </submittedName>
</protein>
<organism evidence="8 9">
    <name type="scientific">Acinetobacter populi</name>
    <dbReference type="NCBI Taxonomy" id="1582270"/>
    <lineage>
        <taxon>Bacteria</taxon>
        <taxon>Pseudomonadati</taxon>
        <taxon>Pseudomonadota</taxon>
        <taxon>Gammaproteobacteria</taxon>
        <taxon>Moraxellales</taxon>
        <taxon>Moraxellaceae</taxon>
        <taxon>Acinetobacter</taxon>
    </lineage>
</organism>